<keyword evidence="4" id="KW-1185">Reference proteome</keyword>
<feature type="transmembrane region" description="Helical" evidence="2">
    <location>
        <begin position="55"/>
        <end position="74"/>
    </location>
</feature>
<dbReference type="AlphaFoldDB" id="A0A2Z4IZN7"/>
<name>A0A2Z4IZN7_9ACTN</name>
<organism evidence="3 4">
    <name type="scientific">Streptomyces cadmiisoli</name>
    <dbReference type="NCBI Taxonomy" id="2184053"/>
    <lineage>
        <taxon>Bacteria</taxon>
        <taxon>Bacillati</taxon>
        <taxon>Actinomycetota</taxon>
        <taxon>Actinomycetes</taxon>
        <taxon>Kitasatosporales</taxon>
        <taxon>Streptomycetaceae</taxon>
        <taxon>Streptomyces</taxon>
        <taxon>Streptomyces aurantiacus group</taxon>
    </lineage>
</organism>
<feature type="region of interest" description="Disordered" evidence="1">
    <location>
        <begin position="261"/>
        <end position="309"/>
    </location>
</feature>
<reference evidence="3 4" key="1">
    <citation type="journal article" date="2019" name="Int. J. Syst. Evol. Microbiol.">
        <title>Streptomyces cadmiisoli sp. nov., a novel actinomycete isolated from cadmium-contaminated soil.</title>
        <authorList>
            <person name="Li K."/>
            <person name="Tang X."/>
            <person name="Zhao J."/>
            <person name="Guo Y."/>
            <person name="Tang Y."/>
            <person name="Gao J."/>
        </authorList>
    </citation>
    <scope>NUCLEOTIDE SEQUENCE [LARGE SCALE GENOMIC DNA]</scope>
    <source>
        <strain evidence="3 4">ZFG47</strain>
    </source>
</reference>
<feature type="compositionally biased region" description="Low complexity" evidence="1">
    <location>
        <begin position="284"/>
        <end position="303"/>
    </location>
</feature>
<feature type="compositionally biased region" description="Polar residues" evidence="1">
    <location>
        <begin position="111"/>
        <end position="123"/>
    </location>
</feature>
<evidence type="ECO:0008006" key="5">
    <source>
        <dbReference type="Google" id="ProtNLM"/>
    </source>
</evidence>
<evidence type="ECO:0000313" key="3">
    <source>
        <dbReference type="EMBL" id="AWW38441.1"/>
    </source>
</evidence>
<gene>
    <name evidence="3" type="ORF">DN051_18760</name>
</gene>
<keyword evidence="2" id="KW-1133">Transmembrane helix</keyword>
<evidence type="ECO:0000256" key="2">
    <source>
        <dbReference type="SAM" id="Phobius"/>
    </source>
</evidence>
<accession>A0A2Z4IZN7</accession>
<sequence length="350" mass="34152">MNHGPDDQGPDRLDSDELALRRLLHHAVEDIEPRDGTLDHLRQAVPARRARKRQAAVGMAAAALFVCTAVPALVHVSNSTGPNANPSIAGLGSQAQGGVGAGKSPDGADNGSVSTGQAHNSGGNEDPAEGEKGPGRGSETGAGSDNPDAYPSASSVEGAPVCTADQLGSATATADVPDAGGTVYGTFRIMNVSAADCTVGGAGTVGPTAQGAADPSKITVVAHTAGDAAAGLPDPSVEVPQLVLRPGSAYEVKFAWVPSETCPVEGGGPGGEPGDPSPDPSPSGDPGTTTAGSSTGSDTGMSSQLLTEDGTADGSVAVAYTAEAGAPTVSVTVANACAGTVYRTGVLSAP</sequence>
<keyword evidence="2" id="KW-0472">Membrane</keyword>
<dbReference type="GeneID" id="32594696"/>
<dbReference type="KEGG" id="scad:DN051_18760"/>
<dbReference type="Proteomes" id="UP000249616">
    <property type="component" value="Chromosome"/>
</dbReference>
<dbReference type="RefSeq" id="WP_053756557.1">
    <property type="nucleotide sequence ID" value="NZ_CBDRHE010000016.1"/>
</dbReference>
<evidence type="ECO:0000313" key="4">
    <source>
        <dbReference type="Proteomes" id="UP000249616"/>
    </source>
</evidence>
<proteinExistence type="predicted"/>
<evidence type="ECO:0000256" key="1">
    <source>
        <dbReference type="SAM" id="MobiDB-lite"/>
    </source>
</evidence>
<feature type="region of interest" description="Disordered" evidence="1">
    <location>
        <begin position="85"/>
        <end position="157"/>
    </location>
</feature>
<keyword evidence="2" id="KW-0812">Transmembrane</keyword>
<dbReference type="EMBL" id="CP030073">
    <property type="protein sequence ID" value="AWW38441.1"/>
    <property type="molecule type" value="Genomic_DNA"/>
</dbReference>
<protein>
    <recommendedName>
        <fullName evidence="5">DUF4232 domain-containing protein</fullName>
    </recommendedName>
</protein>